<dbReference type="GO" id="GO:0016757">
    <property type="term" value="F:glycosyltransferase activity"/>
    <property type="evidence" value="ECO:0007669"/>
    <property type="project" value="InterPro"/>
</dbReference>
<organism evidence="3 4">
    <name type="scientific">Marinobacter halophilus</name>
    <dbReference type="NCBI Taxonomy" id="1323740"/>
    <lineage>
        <taxon>Bacteria</taxon>
        <taxon>Pseudomonadati</taxon>
        <taxon>Pseudomonadota</taxon>
        <taxon>Gammaproteobacteria</taxon>
        <taxon>Pseudomonadales</taxon>
        <taxon>Marinobacteraceae</taxon>
        <taxon>Marinobacter</taxon>
    </lineage>
</organism>
<dbReference type="GO" id="GO:0009103">
    <property type="term" value="P:lipopolysaccharide biosynthetic process"/>
    <property type="evidence" value="ECO:0007669"/>
    <property type="project" value="TreeGrafter"/>
</dbReference>
<comment type="caution">
    <text evidence="3">The sequence shown here is derived from an EMBL/GenBank/DDBJ whole genome shotgun (WGS) entry which is preliminary data.</text>
</comment>
<evidence type="ECO:0000313" key="4">
    <source>
        <dbReference type="Proteomes" id="UP000238385"/>
    </source>
</evidence>
<gene>
    <name evidence="3" type="ORF">C7H08_10120</name>
</gene>
<sequence>MNRYKYVHIITSLESGGAQKALIDFLSLQSEHVRSRTLVVFLIKKNFYNSKLSELGVDAIRGAGVKNFYNLVKIIRNKNNVIVSWMYHASIFTLFKFGVRKKVVWTIHHGKLDLATDSLSTLLAFFFCALLSRLIPDEVVYVSNTCKSDHIKFGFSATNAVVIYNYLKLEKEVEVSQSKRFDVLFVGRAHPNKNVDLFMEFCIKLCAIQNRTKVCVIGAGTERYREFVSDKFKGNFLFLGEVRNTLEYFADSRVYVCTSRVESFGLTVVEALRSGCAVVCPNQPIFHEIAGSEANFFEKYSADCVLDSYLDLTQPNPKSVEGLLSRFSKESTVRRLTELLNESNF</sequence>
<protein>
    <recommendedName>
        <fullName evidence="2">Glycosyl transferase family 1 domain-containing protein</fullName>
    </recommendedName>
</protein>
<dbReference type="RefSeq" id="WP_106671630.1">
    <property type="nucleotide sequence ID" value="NZ_BMFE01000001.1"/>
</dbReference>
<evidence type="ECO:0000313" key="3">
    <source>
        <dbReference type="EMBL" id="PSF07761.1"/>
    </source>
</evidence>
<dbReference type="Proteomes" id="UP000238385">
    <property type="component" value="Unassembled WGS sequence"/>
</dbReference>
<keyword evidence="4" id="KW-1185">Reference proteome</keyword>
<dbReference type="OrthoDB" id="9775208at2"/>
<evidence type="ECO:0000256" key="1">
    <source>
        <dbReference type="ARBA" id="ARBA00022679"/>
    </source>
</evidence>
<dbReference type="InterPro" id="IPR001296">
    <property type="entry name" value="Glyco_trans_1"/>
</dbReference>
<dbReference type="Gene3D" id="3.40.50.2000">
    <property type="entry name" value="Glycogen Phosphorylase B"/>
    <property type="match status" value="2"/>
</dbReference>
<feature type="domain" description="Glycosyl transferase family 1" evidence="2">
    <location>
        <begin position="171"/>
        <end position="301"/>
    </location>
</feature>
<proteinExistence type="predicted"/>
<keyword evidence="1" id="KW-0808">Transferase</keyword>
<dbReference type="SUPFAM" id="SSF53756">
    <property type="entry name" value="UDP-Glycosyltransferase/glycogen phosphorylase"/>
    <property type="match status" value="1"/>
</dbReference>
<dbReference type="EMBL" id="PXNN01000013">
    <property type="protein sequence ID" value="PSF07761.1"/>
    <property type="molecule type" value="Genomic_DNA"/>
</dbReference>
<dbReference type="PANTHER" id="PTHR46401:SF2">
    <property type="entry name" value="GLYCOSYLTRANSFERASE WBBK-RELATED"/>
    <property type="match status" value="1"/>
</dbReference>
<name>A0A2T1KCA0_9GAMM</name>
<evidence type="ECO:0000259" key="2">
    <source>
        <dbReference type="Pfam" id="PF00534"/>
    </source>
</evidence>
<accession>A0A2T1KCA0</accession>
<dbReference type="Pfam" id="PF00534">
    <property type="entry name" value="Glycos_transf_1"/>
    <property type="match status" value="1"/>
</dbReference>
<dbReference type="PANTHER" id="PTHR46401">
    <property type="entry name" value="GLYCOSYLTRANSFERASE WBBK-RELATED"/>
    <property type="match status" value="1"/>
</dbReference>
<reference evidence="3 4" key="1">
    <citation type="submission" date="2018-03" db="EMBL/GenBank/DDBJ databases">
        <title>Marinobacter brunus sp. nov., a marine bacterium of Gamma-proteobacteria isolated from the surface seawater of the South China Sea.</title>
        <authorList>
            <person name="Cheng H."/>
            <person name="Wu Y.-H."/>
            <person name="Xamxidin M."/>
            <person name="Xu X.-W."/>
        </authorList>
    </citation>
    <scope>NUCLEOTIDE SEQUENCE [LARGE SCALE GENOMIC DNA]</scope>
    <source>
        <strain evidence="3 4">JCM 30472</strain>
    </source>
</reference>
<dbReference type="AlphaFoldDB" id="A0A2T1KCA0"/>